<accession>A0A1Y6M158</accession>
<dbReference type="Proteomes" id="UP000215453">
    <property type="component" value="Chromosome 12"/>
</dbReference>
<proteinExistence type="predicted"/>
<feature type="compositionally biased region" description="Low complexity" evidence="1">
    <location>
        <begin position="326"/>
        <end position="339"/>
    </location>
</feature>
<evidence type="ECO:0000256" key="1">
    <source>
        <dbReference type="SAM" id="MobiDB-lite"/>
    </source>
</evidence>
<feature type="region of interest" description="Disordered" evidence="1">
    <location>
        <begin position="299"/>
        <end position="354"/>
    </location>
</feature>
<reference evidence="2 3" key="1">
    <citation type="submission" date="2016-10" db="EMBL/GenBank/DDBJ databases">
        <authorList>
            <person name="Varghese N."/>
        </authorList>
    </citation>
    <scope>NUCLEOTIDE SEQUENCE [LARGE SCALE GENOMIC DNA]</scope>
</reference>
<feature type="compositionally biased region" description="Polar residues" evidence="1">
    <location>
        <begin position="299"/>
        <end position="317"/>
    </location>
</feature>
<evidence type="ECO:0000313" key="3">
    <source>
        <dbReference type="Proteomes" id="UP000215453"/>
    </source>
</evidence>
<name>A0A1Y6M158_ZYMTR</name>
<organism evidence="2 3">
    <name type="scientific">Zymoseptoria tritici ST99CH_1A5</name>
    <dbReference type="NCBI Taxonomy" id="1276529"/>
    <lineage>
        <taxon>Eukaryota</taxon>
        <taxon>Fungi</taxon>
        <taxon>Dikarya</taxon>
        <taxon>Ascomycota</taxon>
        <taxon>Pezizomycotina</taxon>
        <taxon>Dothideomycetes</taxon>
        <taxon>Dothideomycetidae</taxon>
        <taxon>Mycosphaerellales</taxon>
        <taxon>Mycosphaerellaceae</taxon>
        <taxon>Zymoseptoria</taxon>
    </lineage>
</organism>
<sequence>MTPLISTSWTSTFYPSDVSVYTLCDGSPRADIRPWTTSSTYNVTGTPYSYSSLSTPTYTVAQPCITSEQDCHIWYADSSIPDVNERALENQCGNPAHGPDGDCVFGVEGGVQLIYFPVSTVGGDLCTGNGTTIYPTPTSDGPNVITTLGRTFTSGSAYILIKSLSAWIDGFGYTVGPNFSDLILTVKSEDVSTQCKGNKIGTSMNWADLNWPVPASAYECQDRCGRLQSGTSATPAECSTIWSDVIPLLAIPTAVKDLSPLWSTCKFDVPLLANYWFDPPIALQEHSVADSITRPELSYPTTASAAPQSSPTKSRASATALADQVPSSTPRPSSRSASTDLSTEGPPAAESTTT</sequence>
<gene>
    <name evidence="2" type="ORF">ZT1A5_G10898</name>
</gene>
<dbReference type="AlphaFoldDB" id="A0A1Y6M158"/>
<protein>
    <submittedName>
        <fullName evidence="2">Uncharacterized protein</fullName>
    </submittedName>
</protein>
<dbReference type="EMBL" id="LT882687">
    <property type="protein sequence ID" value="SMY29450.1"/>
    <property type="molecule type" value="Genomic_DNA"/>
</dbReference>
<evidence type="ECO:0000313" key="2">
    <source>
        <dbReference type="EMBL" id="SMY29450.1"/>
    </source>
</evidence>